<dbReference type="Gramene" id="EOY14380">
    <property type="protein sequence ID" value="EOY14380"/>
    <property type="gene ID" value="TCM_033777"/>
</dbReference>
<evidence type="ECO:0000259" key="7">
    <source>
        <dbReference type="PROSITE" id="PS50811"/>
    </source>
</evidence>
<keyword evidence="2" id="KW-0805">Transcription regulation</keyword>
<feature type="compositionally biased region" description="Polar residues" evidence="6">
    <location>
        <begin position="210"/>
        <end position="225"/>
    </location>
</feature>
<gene>
    <name evidence="8" type="ORF">TCM_033777</name>
</gene>
<accession>A0A061FAK3</accession>
<evidence type="ECO:0000256" key="6">
    <source>
        <dbReference type="SAM" id="MobiDB-lite"/>
    </source>
</evidence>
<reference evidence="8 9" key="1">
    <citation type="journal article" date="2013" name="Genome Biol.">
        <title>The genome sequence of the most widely cultivated cacao type and its use to identify candidate genes regulating pod color.</title>
        <authorList>
            <person name="Motamayor J.C."/>
            <person name="Mockaitis K."/>
            <person name="Schmutz J."/>
            <person name="Haiminen N."/>
            <person name="Iii D.L."/>
            <person name="Cornejo O."/>
            <person name="Findley S.D."/>
            <person name="Zheng P."/>
            <person name="Utro F."/>
            <person name="Royaert S."/>
            <person name="Saski C."/>
            <person name="Jenkins J."/>
            <person name="Podicheti R."/>
            <person name="Zhao M."/>
            <person name="Scheffler B.E."/>
            <person name="Stack J.C."/>
            <person name="Feltus F.A."/>
            <person name="Mustiga G.M."/>
            <person name="Amores F."/>
            <person name="Phillips W."/>
            <person name="Marelli J.P."/>
            <person name="May G.D."/>
            <person name="Shapiro H."/>
            <person name="Ma J."/>
            <person name="Bustamante C.D."/>
            <person name="Schnell R.J."/>
            <person name="Main D."/>
            <person name="Gilbert D."/>
            <person name="Parida L."/>
            <person name="Kuhn D.N."/>
        </authorList>
    </citation>
    <scope>NUCLEOTIDE SEQUENCE [LARGE SCALE GENOMIC DNA]</scope>
    <source>
        <strain evidence="9">cv. Matina 1-6</strain>
    </source>
</reference>
<dbReference type="Gene3D" id="2.20.25.80">
    <property type="entry name" value="WRKY domain"/>
    <property type="match status" value="1"/>
</dbReference>
<dbReference type="PROSITE" id="PS50811">
    <property type="entry name" value="WRKY"/>
    <property type="match status" value="1"/>
</dbReference>
<evidence type="ECO:0000256" key="1">
    <source>
        <dbReference type="ARBA" id="ARBA00004123"/>
    </source>
</evidence>
<dbReference type="SMART" id="SM00774">
    <property type="entry name" value="WRKY"/>
    <property type="match status" value="1"/>
</dbReference>
<protein>
    <submittedName>
        <fullName evidence="8">WRKY DNA-binding protein 7</fullName>
    </submittedName>
</protein>
<evidence type="ECO:0000256" key="2">
    <source>
        <dbReference type="ARBA" id="ARBA00023015"/>
    </source>
</evidence>
<feature type="domain" description="WRKY" evidence="7">
    <location>
        <begin position="280"/>
        <end position="346"/>
    </location>
</feature>
<dbReference type="InterPro" id="IPR003657">
    <property type="entry name" value="WRKY_dom"/>
</dbReference>
<keyword evidence="5" id="KW-0539">Nucleus</keyword>
<name>A0A061FAK3_THECC</name>
<dbReference type="InterPro" id="IPR044810">
    <property type="entry name" value="WRKY_plant"/>
</dbReference>
<dbReference type="InParanoid" id="A0A061FAK3"/>
<feature type="region of interest" description="Disordered" evidence="6">
    <location>
        <begin position="103"/>
        <end position="129"/>
    </location>
</feature>
<dbReference type="InterPro" id="IPR036576">
    <property type="entry name" value="WRKY_dom_sf"/>
</dbReference>
<dbReference type="PANTHER" id="PTHR31282">
    <property type="entry name" value="WRKY TRANSCRIPTION FACTOR 21-RELATED"/>
    <property type="match status" value="1"/>
</dbReference>
<keyword evidence="3 8" id="KW-0238">DNA-binding</keyword>
<dbReference type="Pfam" id="PF10533">
    <property type="entry name" value="Plant_zn_clust"/>
    <property type="match status" value="1"/>
</dbReference>
<sequence>MAVELMMGYGRGDSFAGKMEENALREAATAGIQGVEELIRLMSNSQQLYNQDASFKTSSPSGPEPAMEIQAVTDKTVNSFKKVISLLGRPRTGHARFRRAPLTSLQQEEKQQQQDLQQPRQKIQESGTCSVQVNKDQVSAFKPFCPTPGHRLPPLPHNHHQSKSSPLLVARSGLLERNEAPTTINFTSSPPLSAGNSFISSLTGDTDSMQPSFSSGFQFTSPSHVPSSGKPPLSSSLKRKCNSVDDAALKCGSASGRCHCSKKRKSRVKRVIRVPAISNKMADIPPDDFSWRKYGQKPIKGSPHPRGYYKCSSVRGCPARKHVERAVDDPRMLIVTYEGDHNHSHNITDAPAAVVLESS</sequence>
<dbReference type="FunCoup" id="A0A061FAK3">
    <property type="interactions" value="25"/>
</dbReference>
<evidence type="ECO:0000313" key="9">
    <source>
        <dbReference type="Proteomes" id="UP000026915"/>
    </source>
</evidence>
<dbReference type="OMA" id="CDTEINQ"/>
<keyword evidence="9" id="KW-1185">Reference proteome</keyword>
<feature type="compositionally biased region" description="Low complexity" evidence="6">
    <location>
        <begin position="226"/>
        <end position="236"/>
    </location>
</feature>
<dbReference type="GO" id="GO:0005516">
    <property type="term" value="F:calmodulin binding"/>
    <property type="evidence" value="ECO:0007669"/>
    <property type="project" value="EnsemblPlants"/>
</dbReference>
<dbReference type="GO" id="GO:0000976">
    <property type="term" value="F:transcription cis-regulatory region binding"/>
    <property type="evidence" value="ECO:0000318"/>
    <property type="project" value="GO_Central"/>
</dbReference>
<dbReference type="EMBL" id="CM001886">
    <property type="protein sequence ID" value="EOY14380.1"/>
    <property type="molecule type" value="Genomic_DNA"/>
</dbReference>
<organism evidence="8 9">
    <name type="scientific">Theobroma cacao</name>
    <name type="common">Cacao</name>
    <name type="synonym">Cocoa</name>
    <dbReference type="NCBI Taxonomy" id="3641"/>
    <lineage>
        <taxon>Eukaryota</taxon>
        <taxon>Viridiplantae</taxon>
        <taxon>Streptophyta</taxon>
        <taxon>Embryophyta</taxon>
        <taxon>Tracheophyta</taxon>
        <taxon>Spermatophyta</taxon>
        <taxon>Magnoliopsida</taxon>
        <taxon>eudicotyledons</taxon>
        <taxon>Gunneridae</taxon>
        <taxon>Pentapetalae</taxon>
        <taxon>rosids</taxon>
        <taxon>malvids</taxon>
        <taxon>Malvales</taxon>
        <taxon>Malvaceae</taxon>
        <taxon>Byttnerioideae</taxon>
        <taxon>Theobroma</taxon>
    </lineage>
</organism>
<evidence type="ECO:0000313" key="8">
    <source>
        <dbReference type="EMBL" id="EOY14380.1"/>
    </source>
</evidence>
<evidence type="ECO:0000256" key="4">
    <source>
        <dbReference type="ARBA" id="ARBA00023163"/>
    </source>
</evidence>
<comment type="subcellular location">
    <subcellularLocation>
        <location evidence="1">Nucleus</location>
    </subcellularLocation>
</comment>
<evidence type="ECO:0000256" key="3">
    <source>
        <dbReference type="ARBA" id="ARBA00023125"/>
    </source>
</evidence>
<dbReference type="Proteomes" id="UP000026915">
    <property type="component" value="Chromosome 8"/>
</dbReference>
<keyword evidence="4" id="KW-0804">Transcription</keyword>
<dbReference type="FunFam" id="2.20.25.80:FF:000004">
    <property type="entry name" value="WRKY transcription factor 65"/>
    <property type="match status" value="1"/>
</dbReference>
<dbReference type="GO" id="GO:0005634">
    <property type="term" value="C:nucleus"/>
    <property type="evidence" value="ECO:0000318"/>
    <property type="project" value="GO_Central"/>
</dbReference>
<dbReference type="InterPro" id="IPR018872">
    <property type="entry name" value="Zn-cluster-dom"/>
</dbReference>
<dbReference type="GO" id="GO:0006355">
    <property type="term" value="P:regulation of DNA-templated transcription"/>
    <property type="evidence" value="ECO:0000318"/>
    <property type="project" value="GO_Central"/>
</dbReference>
<proteinExistence type="predicted"/>
<dbReference type="Pfam" id="PF03106">
    <property type="entry name" value="WRKY"/>
    <property type="match status" value="1"/>
</dbReference>
<dbReference type="eggNOG" id="ENOG502QU4H">
    <property type="taxonomic scope" value="Eukaryota"/>
</dbReference>
<dbReference type="STRING" id="3641.A0A061FAK3"/>
<dbReference type="HOGENOM" id="CLU_040478_1_0_1"/>
<dbReference type="AlphaFoldDB" id="A0A061FAK3"/>
<evidence type="ECO:0000256" key="5">
    <source>
        <dbReference type="ARBA" id="ARBA00023242"/>
    </source>
</evidence>
<dbReference type="SUPFAM" id="SSF118290">
    <property type="entry name" value="WRKY DNA-binding domain"/>
    <property type="match status" value="1"/>
</dbReference>
<dbReference type="GO" id="GO:0003700">
    <property type="term" value="F:DNA-binding transcription factor activity"/>
    <property type="evidence" value="ECO:0000318"/>
    <property type="project" value="GO_Central"/>
</dbReference>
<feature type="region of interest" description="Disordered" evidence="6">
    <location>
        <begin position="210"/>
        <end position="236"/>
    </location>
</feature>